<keyword evidence="3" id="KW-1185">Reference proteome</keyword>
<dbReference type="AlphaFoldDB" id="A0A7Y3RP53"/>
<keyword evidence="1" id="KW-0732">Signal</keyword>
<reference evidence="2 3" key="1">
    <citation type="submission" date="2020-05" db="EMBL/GenBank/DDBJ databases">
        <title>Parvularcula mediterraneae sp. nov., isolated from polypropylene straw from shallow seawater of the seashore of Laganas in Zakynthos island, Greece.</title>
        <authorList>
            <person name="Szabo I."/>
            <person name="Al-Omari J."/>
            <person name="Rado J."/>
            <person name="Szerdahelyi G.S."/>
        </authorList>
    </citation>
    <scope>NUCLEOTIDE SEQUENCE [LARGE SCALE GENOMIC DNA]</scope>
    <source>
        <strain evidence="2 3">ZS-1/3</strain>
    </source>
</reference>
<dbReference type="EMBL" id="JABFCX010000003">
    <property type="protein sequence ID" value="NNU17701.1"/>
    <property type="molecule type" value="Genomic_DNA"/>
</dbReference>
<organism evidence="2 3">
    <name type="scientific">Parvularcula mediterranea</name>
    <dbReference type="NCBI Taxonomy" id="2732508"/>
    <lineage>
        <taxon>Bacteria</taxon>
        <taxon>Pseudomonadati</taxon>
        <taxon>Pseudomonadota</taxon>
        <taxon>Alphaproteobacteria</taxon>
        <taxon>Parvularculales</taxon>
        <taxon>Parvularculaceae</taxon>
        <taxon>Parvularcula</taxon>
    </lineage>
</organism>
<gene>
    <name evidence="2" type="ORF">HK107_15320</name>
</gene>
<evidence type="ECO:0000313" key="3">
    <source>
        <dbReference type="Proteomes" id="UP000536835"/>
    </source>
</evidence>
<feature type="chain" id="PRO_5030794681" evidence="1">
    <location>
        <begin position="21"/>
        <end position="334"/>
    </location>
</feature>
<accession>A0A7Y3RP53</accession>
<evidence type="ECO:0000256" key="1">
    <source>
        <dbReference type="SAM" id="SignalP"/>
    </source>
</evidence>
<feature type="signal peptide" evidence="1">
    <location>
        <begin position="1"/>
        <end position="20"/>
    </location>
</feature>
<evidence type="ECO:0000313" key="2">
    <source>
        <dbReference type="EMBL" id="NNU17701.1"/>
    </source>
</evidence>
<name>A0A7Y3RP53_9PROT</name>
<dbReference type="Proteomes" id="UP000536835">
    <property type="component" value="Unassembled WGS sequence"/>
</dbReference>
<proteinExistence type="predicted"/>
<sequence length="334" mass="36434">MIFRAILASCYLALSPVAIAHAQPSDGSLQELSYINAATERAISGYTEVISGEALNPILMQMEADPSTSAALAPQADAALANLRRQLAAADEAFDLLPETIPDLGDDKIEAALAETRPFLLDFRASAVRQLDLFERQLAALKAGDLETYSALAFQEVDSTIATLKAENAFIVINIAAQDDSLPVGKHLESIGASNDVIIAMLELLGGFETSTQEEDLAWADEAAEAFRRYQVALKQAENRTRSFCRQRVERKAREAFDAACGSLSDFNEVSREMEPHLKGYADLARSIASEGFDNETIATLEELGVAIDTLGVRRFEIQNERAENFVKLMQVIN</sequence>
<comment type="caution">
    <text evidence="2">The sequence shown here is derived from an EMBL/GenBank/DDBJ whole genome shotgun (WGS) entry which is preliminary data.</text>
</comment>
<dbReference type="RefSeq" id="WP_173201371.1">
    <property type="nucleotide sequence ID" value="NZ_JABFCX010000003.1"/>
</dbReference>
<protein>
    <submittedName>
        <fullName evidence="2">Uncharacterized protein</fullName>
    </submittedName>
</protein>